<dbReference type="Proteomes" id="UP000094112">
    <property type="component" value="Unassembled WGS sequence"/>
</dbReference>
<dbReference type="RefSeq" id="XP_019038363.1">
    <property type="nucleotide sequence ID" value="XM_019183592.1"/>
</dbReference>
<reference evidence="2 3" key="1">
    <citation type="journal article" date="2016" name="Proc. Natl. Acad. Sci. U.S.A.">
        <title>Comparative genomics of biotechnologically important yeasts.</title>
        <authorList>
            <person name="Riley R."/>
            <person name="Haridas S."/>
            <person name="Wolfe K.H."/>
            <person name="Lopes M.R."/>
            <person name="Hittinger C.T."/>
            <person name="Goeker M."/>
            <person name="Salamov A.A."/>
            <person name="Wisecaver J.H."/>
            <person name="Long T.M."/>
            <person name="Calvey C.H."/>
            <person name="Aerts A.L."/>
            <person name="Barry K.W."/>
            <person name="Choi C."/>
            <person name="Clum A."/>
            <person name="Coughlan A.Y."/>
            <person name="Deshpande S."/>
            <person name="Douglass A.P."/>
            <person name="Hanson S.J."/>
            <person name="Klenk H.-P."/>
            <person name="LaButti K.M."/>
            <person name="Lapidus A."/>
            <person name="Lindquist E.A."/>
            <person name="Lipzen A.M."/>
            <person name="Meier-Kolthoff J.P."/>
            <person name="Ohm R.A."/>
            <person name="Otillar R.P."/>
            <person name="Pangilinan J.L."/>
            <person name="Peng Y."/>
            <person name="Rokas A."/>
            <person name="Rosa C.A."/>
            <person name="Scheuner C."/>
            <person name="Sibirny A.A."/>
            <person name="Slot J.C."/>
            <person name="Stielow J.B."/>
            <person name="Sun H."/>
            <person name="Kurtzman C.P."/>
            <person name="Blackwell M."/>
            <person name="Grigoriev I.V."/>
            <person name="Jeffries T.W."/>
        </authorList>
    </citation>
    <scope>NUCLEOTIDE SEQUENCE [LARGE SCALE GENOMIC DNA]</scope>
    <source>
        <strain evidence="3">ATCC 58044 / CBS 1984 / NCYC 433 / NRRL Y-366-8</strain>
    </source>
</reference>
<proteinExistence type="predicted"/>
<keyword evidence="1" id="KW-0812">Transmembrane</keyword>
<organism evidence="2 3">
    <name type="scientific">Wickerhamomyces anomalus (strain ATCC 58044 / CBS 1984 / NCYC 433 / NRRL Y-366-8)</name>
    <name type="common">Yeast</name>
    <name type="synonym">Hansenula anomala</name>
    <dbReference type="NCBI Taxonomy" id="683960"/>
    <lineage>
        <taxon>Eukaryota</taxon>
        <taxon>Fungi</taxon>
        <taxon>Dikarya</taxon>
        <taxon>Ascomycota</taxon>
        <taxon>Saccharomycotina</taxon>
        <taxon>Saccharomycetes</taxon>
        <taxon>Phaffomycetales</taxon>
        <taxon>Wickerhamomycetaceae</taxon>
        <taxon>Wickerhamomyces</taxon>
    </lineage>
</organism>
<gene>
    <name evidence="2" type="ORF">WICANDRAFT_63652</name>
</gene>
<keyword evidence="3" id="KW-1185">Reference proteome</keyword>
<evidence type="ECO:0000313" key="2">
    <source>
        <dbReference type="EMBL" id="ODQ59156.1"/>
    </source>
</evidence>
<dbReference type="GeneID" id="30200838"/>
<name>A0A1E3P0Z8_WICAA</name>
<protein>
    <submittedName>
        <fullName evidence="2">Uncharacterized protein</fullName>
    </submittedName>
</protein>
<keyword evidence="1" id="KW-0472">Membrane</keyword>
<sequence>MKYTQVKEKIEYLINCLNEDESYILAAQITQLLTLIELNFGINIDAKIHEVSNLFINQYYDVAIRKVLLLDFINGLVELDIIALVNEMVNEDSSSNIGKVDKKYPLVTSSPLPKENNDTISLQEKQLKDLDDHINSRISSLGNSFNESPKPYRPENKNTSTCLIFFTILFNRIYSLLITPNQLTLVLNLILVSLLSITVTFQNFEVPFNIYNLTYKLFIYPTSKDLYWWQKIPYTEQKIWGFLDYIKFKDQNFTMDTKRTLIT</sequence>
<dbReference type="AlphaFoldDB" id="A0A1E3P0Z8"/>
<dbReference type="EMBL" id="KV454211">
    <property type="protein sequence ID" value="ODQ59156.1"/>
    <property type="molecule type" value="Genomic_DNA"/>
</dbReference>
<feature type="transmembrane region" description="Helical" evidence="1">
    <location>
        <begin position="160"/>
        <end position="177"/>
    </location>
</feature>
<evidence type="ECO:0000256" key="1">
    <source>
        <dbReference type="SAM" id="Phobius"/>
    </source>
</evidence>
<feature type="transmembrane region" description="Helical" evidence="1">
    <location>
        <begin position="183"/>
        <end position="201"/>
    </location>
</feature>
<evidence type="ECO:0000313" key="3">
    <source>
        <dbReference type="Proteomes" id="UP000094112"/>
    </source>
</evidence>
<keyword evidence="1" id="KW-1133">Transmembrane helix</keyword>
<accession>A0A1E3P0Z8</accession>